<reference evidence="3 4" key="1">
    <citation type="submission" date="2018-07" db="EMBL/GenBank/DDBJ databases">
        <title>Modular assembly of carbohydrate-degrading microbial communities in the ocean.</title>
        <authorList>
            <person name="Enke T.N."/>
            <person name="Datta M.S."/>
            <person name="Schwartzman J.A."/>
            <person name="Cermak N."/>
            <person name="Schmitz D.A."/>
            <person name="Barrere J."/>
            <person name="Cordero O.X."/>
        </authorList>
    </citation>
    <scope>NUCLEOTIDE SEQUENCE [LARGE SCALE GENOMIC DNA]</scope>
    <source>
        <strain evidence="3 4">C3M10</strain>
    </source>
</reference>
<dbReference type="OrthoDB" id="7444491at2"/>
<organism evidence="3 4">
    <name type="scientific">Phaeobacter gallaeciensis</name>
    <dbReference type="NCBI Taxonomy" id="60890"/>
    <lineage>
        <taxon>Bacteria</taxon>
        <taxon>Pseudomonadati</taxon>
        <taxon>Pseudomonadota</taxon>
        <taxon>Alphaproteobacteria</taxon>
        <taxon>Rhodobacterales</taxon>
        <taxon>Roseobacteraceae</taxon>
        <taxon>Phaeobacter</taxon>
    </lineage>
</organism>
<dbReference type="InterPro" id="IPR002477">
    <property type="entry name" value="Peptidoglycan-bd-like"/>
</dbReference>
<evidence type="ECO:0000259" key="2">
    <source>
        <dbReference type="Pfam" id="PF01471"/>
    </source>
</evidence>
<dbReference type="Pfam" id="PF01471">
    <property type="entry name" value="PG_binding_1"/>
    <property type="match status" value="1"/>
</dbReference>
<dbReference type="EMBL" id="QOCE01000045">
    <property type="protein sequence ID" value="RBW51607.1"/>
    <property type="molecule type" value="Genomic_DNA"/>
</dbReference>
<accession>A0A366WR35</accession>
<name>A0A366WR35_9RHOB</name>
<gene>
    <name evidence="3" type="ORF">DS909_18635</name>
</gene>
<proteinExistence type="predicted"/>
<comment type="caution">
    <text evidence="3">The sequence shown here is derived from an EMBL/GenBank/DDBJ whole genome shotgun (WGS) entry which is preliminary data.</text>
</comment>
<protein>
    <recommendedName>
        <fullName evidence="2">Peptidoglycan binding-like domain-containing protein</fullName>
    </recommendedName>
</protein>
<dbReference type="Gene3D" id="1.10.101.10">
    <property type="entry name" value="PGBD-like superfamily/PGBD"/>
    <property type="match status" value="1"/>
</dbReference>
<feature type="domain" description="Peptidoglycan binding-like" evidence="2">
    <location>
        <begin position="79"/>
        <end position="124"/>
    </location>
</feature>
<dbReference type="Proteomes" id="UP000252706">
    <property type="component" value="Unassembled WGS sequence"/>
</dbReference>
<dbReference type="InterPro" id="IPR036365">
    <property type="entry name" value="PGBD-like_sf"/>
</dbReference>
<sequence length="430" mass="45472">MYKKILCAGFVASSLVLVPVKETRANDAAALIGGALIGGIIVNEVHKNKQRQRQKTTQQTTRTTKRSSGISTAQRQQNRDVQTSLNYFGYNVGAVDGSLGRKSRVGISRYQTDMGYNTDGYLDEHERSFLVGSHQRALASAHVAPYNQILASQGQQGLLRAYRNEQLGIPIQQPPQAPIQHTTAAAPAPVTQAPTTVPTRANTAALPDFTFGQTSRTANELCNEVNILTAANGGLTTANRVTDANFALNEQFCLARTQAMAESSRIEATIPNLTAPQIEQQCEGLSQAIAPQLVGIETAQTGQVLAKTSAFLRDSGKPMKQLISGGKVCLGIGYRTDNAKMAMASGLLLAGAGELGYGETVSHHLREGIGTNRATGQQSTEWMRLALNGVQAGSTVPGQSADRIAVLNAAVNAPSAGAVAFPVFPTTTGN</sequence>
<feature type="compositionally biased region" description="Polar residues" evidence="1">
    <location>
        <begin position="67"/>
        <end position="78"/>
    </location>
</feature>
<dbReference type="SUPFAM" id="SSF47090">
    <property type="entry name" value="PGBD-like"/>
    <property type="match status" value="1"/>
</dbReference>
<evidence type="ECO:0000256" key="1">
    <source>
        <dbReference type="SAM" id="MobiDB-lite"/>
    </source>
</evidence>
<dbReference type="RefSeq" id="WP_113824961.1">
    <property type="nucleotide sequence ID" value="NZ_QOCE01000045.1"/>
</dbReference>
<evidence type="ECO:0000313" key="4">
    <source>
        <dbReference type="Proteomes" id="UP000252706"/>
    </source>
</evidence>
<feature type="region of interest" description="Disordered" evidence="1">
    <location>
        <begin position="48"/>
        <end position="78"/>
    </location>
</feature>
<dbReference type="AlphaFoldDB" id="A0A366WR35"/>
<evidence type="ECO:0000313" key="3">
    <source>
        <dbReference type="EMBL" id="RBW51607.1"/>
    </source>
</evidence>
<dbReference type="InterPro" id="IPR036366">
    <property type="entry name" value="PGBDSf"/>
</dbReference>